<accession>A0ACC0U6X8</accession>
<evidence type="ECO:0000313" key="1">
    <source>
        <dbReference type="EMBL" id="KAI9507468.1"/>
    </source>
</evidence>
<reference evidence="1" key="1">
    <citation type="submission" date="2021-03" db="EMBL/GenBank/DDBJ databases">
        <title>Evolutionary priming and transition to the ectomycorrhizal habit in an iconic lineage of mushroom-forming fungi: is preadaptation a requirement?</title>
        <authorList>
            <consortium name="DOE Joint Genome Institute"/>
            <person name="Looney B.P."/>
            <person name="Miyauchi S."/>
            <person name="Morin E."/>
            <person name="Drula E."/>
            <person name="Courty P.E."/>
            <person name="Chicoki N."/>
            <person name="Fauchery L."/>
            <person name="Kohler A."/>
            <person name="Kuo A."/>
            <person name="LaButti K."/>
            <person name="Pangilinan J."/>
            <person name="Lipzen A."/>
            <person name="Riley R."/>
            <person name="Andreopoulos W."/>
            <person name="He G."/>
            <person name="Johnson J."/>
            <person name="Barry K.W."/>
            <person name="Grigoriev I.V."/>
            <person name="Nagy L."/>
            <person name="Hibbett D."/>
            <person name="Henrissat B."/>
            <person name="Matheny P.B."/>
            <person name="Labbe J."/>
            <person name="Martin A.F."/>
        </authorList>
    </citation>
    <scope>NUCLEOTIDE SEQUENCE</scope>
    <source>
        <strain evidence="1">BPL698</strain>
    </source>
</reference>
<protein>
    <submittedName>
        <fullName evidence="1">Uncharacterized protein</fullName>
    </submittedName>
</protein>
<dbReference type="Proteomes" id="UP001207468">
    <property type="component" value="Unassembled WGS sequence"/>
</dbReference>
<organism evidence="1 2">
    <name type="scientific">Russula earlei</name>
    <dbReference type="NCBI Taxonomy" id="71964"/>
    <lineage>
        <taxon>Eukaryota</taxon>
        <taxon>Fungi</taxon>
        <taxon>Dikarya</taxon>
        <taxon>Basidiomycota</taxon>
        <taxon>Agaricomycotina</taxon>
        <taxon>Agaricomycetes</taxon>
        <taxon>Russulales</taxon>
        <taxon>Russulaceae</taxon>
        <taxon>Russula</taxon>
    </lineage>
</organism>
<sequence length="417" mass="45729">MSSEPHLPGYSIDDDDDTSNDPPTAEPEHEGNLVPVTTAGGDDDVPSAAATTAATQSLPAWTQPTRTLSSQWSERAADTTPTAPERPAVDEFADPKIAQLHAIFPDYDAGILHSVVDSVGGDQDRAVDALLAMSDPDHISVAHVIANEQPSVVEQTQLDEELARRLQLEDEQQYAREQIAQQQQQQQMHQYPYAPRTNAPVPPQQQGGRGYAARGDVAAQQQPPPQRDTLADVQEQLSKMAESGKRTFSTFMSKVKAKVQEMDQPRSTPNPSSSPDTNTGTGYVVQPQSPVLDRPAQRANYAPTAVHGPRPVTVEDEFESGHTDPVFRDLGERADSHALRPLLPPSSSDNDYAPHPAFRRYRALVTLADLQFSGKIGLLPKRPVSLVNAESQPRRAHDEDEEELEYVENPFEEGRYS</sequence>
<evidence type="ECO:0000313" key="2">
    <source>
        <dbReference type="Proteomes" id="UP001207468"/>
    </source>
</evidence>
<proteinExistence type="predicted"/>
<name>A0ACC0U6X8_9AGAM</name>
<keyword evidence="2" id="KW-1185">Reference proteome</keyword>
<dbReference type="EMBL" id="JAGFNK010000124">
    <property type="protein sequence ID" value="KAI9507468.1"/>
    <property type="molecule type" value="Genomic_DNA"/>
</dbReference>
<gene>
    <name evidence="1" type="ORF">F5148DRAFT_1285174</name>
</gene>
<comment type="caution">
    <text evidence="1">The sequence shown here is derived from an EMBL/GenBank/DDBJ whole genome shotgun (WGS) entry which is preliminary data.</text>
</comment>